<dbReference type="AlphaFoldDB" id="A0A7S4A0W0"/>
<feature type="compositionally biased region" description="Pro residues" evidence="1">
    <location>
        <begin position="530"/>
        <end position="545"/>
    </location>
</feature>
<gene>
    <name evidence="2" type="ORF">PCAL00307_LOCUS15636</name>
    <name evidence="3" type="ORF">PECAL_1P06770</name>
</gene>
<dbReference type="PANTHER" id="PTHR45615:SF40">
    <property type="entry name" value="MYOSIN HEAVY CHAIN, NON-MUSCLE"/>
    <property type="match status" value="1"/>
</dbReference>
<keyword evidence="4" id="KW-1185">Reference proteome</keyword>
<feature type="compositionally biased region" description="Polar residues" evidence="1">
    <location>
        <begin position="636"/>
        <end position="650"/>
    </location>
</feature>
<feature type="compositionally biased region" description="Basic and acidic residues" evidence="1">
    <location>
        <begin position="403"/>
        <end position="415"/>
    </location>
</feature>
<dbReference type="EMBL" id="HBIW01018166">
    <property type="protein sequence ID" value="CAE0700200.1"/>
    <property type="molecule type" value="Transcribed_RNA"/>
</dbReference>
<feature type="compositionally biased region" description="Acidic residues" evidence="1">
    <location>
        <begin position="433"/>
        <end position="442"/>
    </location>
</feature>
<dbReference type="Proteomes" id="UP000789595">
    <property type="component" value="Unassembled WGS sequence"/>
</dbReference>
<feature type="compositionally biased region" description="Acidic residues" evidence="1">
    <location>
        <begin position="619"/>
        <end position="628"/>
    </location>
</feature>
<evidence type="ECO:0000313" key="2">
    <source>
        <dbReference type="EMBL" id="CAE0700200.1"/>
    </source>
</evidence>
<organism evidence="2">
    <name type="scientific">Pelagomonas calceolata</name>
    <dbReference type="NCBI Taxonomy" id="35677"/>
    <lineage>
        <taxon>Eukaryota</taxon>
        <taxon>Sar</taxon>
        <taxon>Stramenopiles</taxon>
        <taxon>Ochrophyta</taxon>
        <taxon>Pelagophyceae</taxon>
        <taxon>Pelagomonadales</taxon>
        <taxon>Pelagomonadaceae</taxon>
        <taxon>Pelagomonas</taxon>
    </lineage>
</organism>
<feature type="compositionally biased region" description="Basic and acidic residues" evidence="1">
    <location>
        <begin position="354"/>
        <end position="364"/>
    </location>
</feature>
<protein>
    <submittedName>
        <fullName evidence="2">Uncharacterized protein</fullName>
    </submittedName>
</protein>
<dbReference type="OrthoDB" id="10691052at2759"/>
<feature type="region of interest" description="Disordered" evidence="1">
    <location>
        <begin position="147"/>
        <end position="171"/>
    </location>
</feature>
<accession>A0A7S4A0W0</accession>
<evidence type="ECO:0000313" key="3">
    <source>
        <dbReference type="EMBL" id="CAH0364321.1"/>
    </source>
</evidence>
<dbReference type="GO" id="GO:0032982">
    <property type="term" value="C:myosin filament"/>
    <property type="evidence" value="ECO:0007669"/>
    <property type="project" value="TreeGrafter"/>
</dbReference>
<proteinExistence type="predicted"/>
<sequence length="744" mass="80672">MAAPDGRAFRLLVCAPMPLGTSWTRAEYRRYLMGLGIRPVPSVGDIGTLLESYAAKRCGVHRGVERGGAVTYGTNAHRAREVLASGRPLRPPPKRRAPRRRPPSMHSSLRLASPKAIEATWDDDEDALLTGTASHLKEAYKAGYAAVGDAPSSPSRPPWSPRGKAPNSPKRLQQVALDAPRRSPLKLEAASSKVLDETREEAKQARIEAARLQVEAARLQAELTQRDSEKIRLEDALKKHDKKAAQREAELQRLLSSSKDDERLFMDQSSKQYQMLEEELTQTRKAHDDVLREKEAYAAQSASHQARLAEAEAQLVDTSLRHAELAHSIDELRLQGRKQISERERELSTQLQEVRSELDKERAKPPQSPDSRAARDLQKKVQKLERRLQKERAVAEHAAAVLEHAEKEPPHDDRLQALEASIANTLEALDGHEDVDDDELLEAEQHLAELEGLHEELVERSAKSPVKDSSSSDEAEPPPQRRATPLDAARASPRRPAPSDDDDEEGWPAPPTASDDGGRGPAYSFDVDEPPPPPQATKDAPPAPPSDSDDSSEGWPEPAATPAMPSKAPPRRLDTIRSDDGSDDDSGDAWPDAKPVSGGYGQDDTAEGVVGITAPTGGNDDDDSDSGDDWGAPSREASSSTAPVAQTSGEIHTIDDWDDEAPAPAPAPPKLSPLDAAVAARRAAIETDSDSSAGWPSPTAGAARASADDMSQGSDDSDIESAVEQRKDSWPSDDESEDSAWGRK</sequence>
<feature type="region of interest" description="Disordered" evidence="1">
    <location>
        <begin position="428"/>
        <end position="744"/>
    </location>
</feature>
<name>A0A7S4A0W0_9STRA</name>
<evidence type="ECO:0000256" key="1">
    <source>
        <dbReference type="SAM" id="MobiDB-lite"/>
    </source>
</evidence>
<dbReference type="GO" id="GO:0005737">
    <property type="term" value="C:cytoplasm"/>
    <property type="evidence" value="ECO:0007669"/>
    <property type="project" value="TreeGrafter"/>
</dbReference>
<dbReference type="PANTHER" id="PTHR45615">
    <property type="entry name" value="MYOSIN HEAVY CHAIN, NON-MUSCLE"/>
    <property type="match status" value="1"/>
</dbReference>
<feature type="compositionally biased region" description="Basic residues" evidence="1">
    <location>
        <begin position="92"/>
        <end position="103"/>
    </location>
</feature>
<dbReference type="EMBL" id="CAKKNE010000001">
    <property type="protein sequence ID" value="CAH0364321.1"/>
    <property type="molecule type" value="Genomic_DNA"/>
</dbReference>
<feature type="compositionally biased region" description="Basic and acidic residues" evidence="1">
    <location>
        <begin position="372"/>
        <end position="395"/>
    </location>
</feature>
<feature type="region of interest" description="Disordered" evidence="1">
    <location>
        <begin position="82"/>
        <end position="113"/>
    </location>
</feature>
<feature type="region of interest" description="Disordered" evidence="1">
    <location>
        <begin position="343"/>
        <end position="415"/>
    </location>
</feature>
<feature type="compositionally biased region" description="Basic and acidic residues" evidence="1">
    <location>
        <begin position="443"/>
        <end position="466"/>
    </location>
</feature>
<feature type="compositionally biased region" description="Low complexity" evidence="1">
    <location>
        <begin position="672"/>
        <end position="682"/>
    </location>
</feature>
<reference evidence="3" key="2">
    <citation type="submission" date="2021-11" db="EMBL/GenBank/DDBJ databases">
        <authorList>
            <consortium name="Genoscope - CEA"/>
            <person name="William W."/>
        </authorList>
    </citation>
    <scope>NUCLEOTIDE SEQUENCE</scope>
</reference>
<reference evidence="2" key="1">
    <citation type="submission" date="2021-01" db="EMBL/GenBank/DDBJ databases">
        <authorList>
            <person name="Corre E."/>
            <person name="Pelletier E."/>
            <person name="Niang G."/>
            <person name="Scheremetjew M."/>
            <person name="Finn R."/>
            <person name="Kale V."/>
            <person name="Holt S."/>
            <person name="Cochrane G."/>
            <person name="Meng A."/>
            <person name="Brown T."/>
            <person name="Cohen L."/>
        </authorList>
    </citation>
    <scope>NUCLEOTIDE SEQUENCE</scope>
    <source>
        <strain evidence="2">CCMP1756</strain>
    </source>
</reference>
<evidence type="ECO:0000313" key="4">
    <source>
        <dbReference type="Proteomes" id="UP000789595"/>
    </source>
</evidence>
<dbReference type="GO" id="GO:0000146">
    <property type="term" value="F:microfilament motor activity"/>
    <property type="evidence" value="ECO:0007669"/>
    <property type="project" value="TreeGrafter"/>
</dbReference>
<dbReference type="GO" id="GO:0016460">
    <property type="term" value="C:myosin II complex"/>
    <property type="evidence" value="ECO:0007669"/>
    <property type="project" value="TreeGrafter"/>
</dbReference>
<dbReference type="GO" id="GO:0051015">
    <property type="term" value="F:actin filament binding"/>
    <property type="evidence" value="ECO:0007669"/>
    <property type="project" value="TreeGrafter"/>
</dbReference>
<feature type="compositionally biased region" description="Basic and acidic residues" evidence="1">
    <location>
        <begin position="571"/>
        <end position="580"/>
    </location>
</feature>